<keyword evidence="7" id="KW-0255">Endonuclease</keyword>
<accession>A0AAV2JGA7</accession>
<dbReference type="InterPro" id="IPR041577">
    <property type="entry name" value="RT_RNaseH_2"/>
</dbReference>
<dbReference type="Proteomes" id="UP001497482">
    <property type="component" value="Chromosome 12"/>
</dbReference>
<name>A0AAV2JGA7_KNICA</name>
<dbReference type="GO" id="GO:0008233">
    <property type="term" value="F:peptidase activity"/>
    <property type="evidence" value="ECO:0007669"/>
    <property type="project" value="UniProtKB-KW"/>
</dbReference>
<dbReference type="GO" id="GO:0006508">
    <property type="term" value="P:proteolysis"/>
    <property type="evidence" value="ECO:0007669"/>
    <property type="project" value="UniProtKB-KW"/>
</dbReference>
<evidence type="ECO:0000256" key="8">
    <source>
        <dbReference type="ARBA" id="ARBA00022801"/>
    </source>
</evidence>
<evidence type="ECO:0000313" key="14">
    <source>
        <dbReference type="Proteomes" id="UP001497482"/>
    </source>
</evidence>
<evidence type="ECO:0000256" key="1">
    <source>
        <dbReference type="ARBA" id="ARBA00010879"/>
    </source>
</evidence>
<evidence type="ECO:0000313" key="13">
    <source>
        <dbReference type="EMBL" id="CAL1575047.1"/>
    </source>
</evidence>
<dbReference type="Pfam" id="PF00078">
    <property type="entry name" value="RVT_1"/>
    <property type="match status" value="1"/>
</dbReference>
<dbReference type="PANTHER" id="PTHR24559">
    <property type="entry name" value="TRANSPOSON TY3-I GAG-POL POLYPROTEIN"/>
    <property type="match status" value="1"/>
</dbReference>
<evidence type="ECO:0000256" key="2">
    <source>
        <dbReference type="ARBA" id="ARBA00012180"/>
    </source>
</evidence>
<dbReference type="EC" id="3.1.26.4" evidence="2"/>
<dbReference type="Gene3D" id="3.30.70.270">
    <property type="match status" value="1"/>
</dbReference>
<protein>
    <recommendedName>
        <fullName evidence="2">ribonuclease H</fullName>
        <ecNumber evidence="2">3.1.26.4</ecNumber>
    </recommendedName>
</protein>
<evidence type="ECO:0000256" key="7">
    <source>
        <dbReference type="ARBA" id="ARBA00022759"/>
    </source>
</evidence>
<dbReference type="GO" id="GO:0003964">
    <property type="term" value="F:RNA-directed DNA polymerase activity"/>
    <property type="evidence" value="ECO:0007669"/>
    <property type="project" value="UniProtKB-KW"/>
</dbReference>
<feature type="region of interest" description="Disordered" evidence="10">
    <location>
        <begin position="219"/>
        <end position="250"/>
    </location>
</feature>
<evidence type="ECO:0000256" key="10">
    <source>
        <dbReference type="SAM" id="MobiDB-lite"/>
    </source>
</evidence>
<evidence type="ECO:0000259" key="12">
    <source>
        <dbReference type="Pfam" id="PF17919"/>
    </source>
</evidence>
<dbReference type="InterPro" id="IPR053134">
    <property type="entry name" value="RNA-dir_DNA_polymerase"/>
</dbReference>
<comment type="similarity">
    <text evidence="1">Belongs to the beta type-B retroviral polymerase family. HERV class-II K(HML-2) pol subfamily.</text>
</comment>
<dbReference type="SUPFAM" id="SSF56672">
    <property type="entry name" value="DNA/RNA polymerases"/>
    <property type="match status" value="1"/>
</dbReference>
<dbReference type="FunFam" id="3.10.10.10:FF:000007">
    <property type="entry name" value="Retrovirus-related Pol polyprotein from transposon 17.6-like Protein"/>
    <property type="match status" value="1"/>
</dbReference>
<dbReference type="CDD" id="cd01647">
    <property type="entry name" value="RT_LTR"/>
    <property type="match status" value="1"/>
</dbReference>
<dbReference type="InterPro" id="IPR000477">
    <property type="entry name" value="RT_dom"/>
</dbReference>
<keyword evidence="3" id="KW-0645">Protease</keyword>
<keyword evidence="14" id="KW-1185">Reference proteome</keyword>
<evidence type="ECO:0000256" key="4">
    <source>
        <dbReference type="ARBA" id="ARBA00022679"/>
    </source>
</evidence>
<evidence type="ECO:0000256" key="3">
    <source>
        <dbReference type="ARBA" id="ARBA00022670"/>
    </source>
</evidence>
<dbReference type="InterPro" id="IPR043128">
    <property type="entry name" value="Rev_trsase/Diguanyl_cyclase"/>
</dbReference>
<keyword evidence="5" id="KW-0548">Nucleotidyltransferase</keyword>
<reference evidence="13 14" key="1">
    <citation type="submission" date="2024-04" db="EMBL/GenBank/DDBJ databases">
        <authorList>
            <person name="Waldvogel A.-M."/>
            <person name="Schoenle A."/>
        </authorList>
    </citation>
    <scope>NUCLEOTIDE SEQUENCE [LARGE SCALE GENOMIC DNA]</scope>
</reference>
<dbReference type="GO" id="GO:0004523">
    <property type="term" value="F:RNA-DNA hybrid ribonuclease activity"/>
    <property type="evidence" value="ECO:0007669"/>
    <property type="project" value="UniProtKB-EC"/>
</dbReference>
<keyword evidence="8" id="KW-0378">Hydrolase</keyword>
<proteinExistence type="inferred from homology"/>
<organism evidence="13 14">
    <name type="scientific">Knipowitschia caucasica</name>
    <name type="common">Caucasian dwarf goby</name>
    <name type="synonym">Pomatoschistus caucasicus</name>
    <dbReference type="NCBI Taxonomy" id="637954"/>
    <lineage>
        <taxon>Eukaryota</taxon>
        <taxon>Metazoa</taxon>
        <taxon>Chordata</taxon>
        <taxon>Craniata</taxon>
        <taxon>Vertebrata</taxon>
        <taxon>Euteleostomi</taxon>
        <taxon>Actinopterygii</taxon>
        <taxon>Neopterygii</taxon>
        <taxon>Teleostei</taxon>
        <taxon>Neoteleostei</taxon>
        <taxon>Acanthomorphata</taxon>
        <taxon>Gobiaria</taxon>
        <taxon>Gobiiformes</taxon>
        <taxon>Gobioidei</taxon>
        <taxon>Gobiidae</taxon>
        <taxon>Gobiinae</taxon>
        <taxon>Knipowitschia</taxon>
    </lineage>
</organism>
<dbReference type="PANTHER" id="PTHR24559:SF444">
    <property type="entry name" value="REVERSE TRANSCRIPTASE DOMAIN-CONTAINING PROTEIN"/>
    <property type="match status" value="1"/>
</dbReference>
<feature type="domain" description="Reverse transcriptase/retrotransposon-derived protein RNase H-like" evidence="12">
    <location>
        <begin position="78"/>
        <end position="114"/>
    </location>
</feature>
<keyword evidence="9" id="KW-0695">RNA-directed DNA polymerase</keyword>
<feature type="domain" description="Reverse transcriptase" evidence="11">
    <location>
        <begin position="1"/>
        <end position="69"/>
    </location>
</feature>
<evidence type="ECO:0000256" key="5">
    <source>
        <dbReference type="ARBA" id="ARBA00022695"/>
    </source>
</evidence>
<dbReference type="EMBL" id="OZ035834">
    <property type="protein sequence ID" value="CAL1575047.1"/>
    <property type="molecule type" value="Genomic_DNA"/>
</dbReference>
<evidence type="ECO:0000256" key="6">
    <source>
        <dbReference type="ARBA" id="ARBA00022722"/>
    </source>
</evidence>
<dbReference type="AlphaFoldDB" id="A0AAV2JGA7"/>
<dbReference type="Pfam" id="PF17919">
    <property type="entry name" value="RT_RNaseH_2"/>
    <property type="match status" value="1"/>
</dbReference>
<keyword evidence="6" id="KW-0540">Nuclease</keyword>
<evidence type="ECO:0000256" key="9">
    <source>
        <dbReference type="ARBA" id="ARBA00022918"/>
    </source>
</evidence>
<dbReference type="InterPro" id="IPR043502">
    <property type="entry name" value="DNA/RNA_pol_sf"/>
</dbReference>
<gene>
    <name evidence="13" type="ORF">KC01_LOCUS6695</name>
</gene>
<evidence type="ECO:0000259" key="11">
    <source>
        <dbReference type="Pfam" id="PF00078"/>
    </source>
</evidence>
<sequence>MDLQHGYWQVELEEHDREKTAFTTGSGLYHFKVMPMGLTNAPATCQRLMEMVLRGLPWKMCLVYLDDCAKLAYPTDCDRDASCTAVGAVLGQKQEQTEKVVAYASHVLTKAEKRCFVAPPKGPSSCRTGCHRRSPVPQQRAPMKTIVATEPFQKVAADILELPITTRGNSCSATYSPWKTDNIWPPPWTPALLPGCTSNSCESKHCSLIQAVAALTTPPQLTRGGQGQVSEEQRMRRAPPEAIRSADEVH</sequence>
<keyword evidence="4" id="KW-0808">Transferase</keyword>
<feature type="compositionally biased region" description="Basic and acidic residues" evidence="10">
    <location>
        <begin position="231"/>
        <end position="250"/>
    </location>
</feature>
<dbReference type="Gene3D" id="3.10.10.10">
    <property type="entry name" value="HIV Type 1 Reverse Transcriptase, subunit A, domain 1"/>
    <property type="match status" value="1"/>
</dbReference>